<protein>
    <submittedName>
        <fullName evidence="1">Uncharacterized protein</fullName>
    </submittedName>
</protein>
<reference evidence="1" key="2">
    <citation type="submission" date="2021-01" db="EMBL/GenBank/DDBJ databases">
        <authorList>
            <person name="Hahn C.R."/>
            <person name="Youssef N.H."/>
            <person name="Elshahed M."/>
        </authorList>
    </citation>
    <scope>NUCLEOTIDE SEQUENCE</scope>
    <source>
        <strain evidence="1">Zod_Metabat.24</strain>
    </source>
</reference>
<reference evidence="1" key="1">
    <citation type="journal article" date="2021" name="Environ. Microbiol.">
        <title>Genomic characterization of three novel Desulfobacterota classes expand the metabolic and phylogenetic diversity of the phylum.</title>
        <authorList>
            <person name="Murphy C.L."/>
            <person name="Biggerstaff J."/>
            <person name="Eichhorn A."/>
            <person name="Ewing E."/>
            <person name="Shahan R."/>
            <person name="Soriano D."/>
            <person name="Stewart S."/>
            <person name="VanMol K."/>
            <person name="Walker R."/>
            <person name="Walters P."/>
            <person name="Elshahed M.S."/>
            <person name="Youssef N.H."/>
        </authorList>
    </citation>
    <scope>NUCLEOTIDE SEQUENCE</scope>
    <source>
        <strain evidence="1">Zod_Metabat.24</strain>
    </source>
</reference>
<accession>A0A9D8KIP0</accession>
<dbReference type="AlphaFoldDB" id="A0A9D8KIP0"/>
<comment type="caution">
    <text evidence="1">The sequence shown here is derived from an EMBL/GenBank/DDBJ whole genome shotgun (WGS) entry which is preliminary data.</text>
</comment>
<gene>
    <name evidence="1" type="ORF">JW984_15285</name>
</gene>
<evidence type="ECO:0000313" key="2">
    <source>
        <dbReference type="Proteomes" id="UP000809273"/>
    </source>
</evidence>
<organism evidence="1 2">
    <name type="scientific">Candidatus Zymogenus saltonus</name>
    <dbReference type="NCBI Taxonomy" id="2844893"/>
    <lineage>
        <taxon>Bacteria</taxon>
        <taxon>Deltaproteobacteria</taxon>
        <taxon>Candidatus Zymogenia</taxon>
        <taxon>Candidatus Zymogeniales</taxon>
        <taxon>Candidatus Zymogenaceae</taxon>
        <taxon>Candidatus Zymogenus</taxon>
    </lineage>
</organism>
<evidence type="ECO:0000313" key="1">
    <source>
        <dbReference type="EMBL" id="MBN1574559.1"/>
    </source>
</evidence>
<sequence>MADELEALKFNLSSGNKELEPLEFRIGAGASLNGLEFRIGEEGGVSEWDLYISANEHVLTYGSAFEKTLPAGTYELTPTGGACDDNVPGPHYWSWYLRTLRGSLGGIYSMANPFSEQADSEETAYNSVKGQKLIFSWPGGVFKMWIPADDQTDNNSGGLNINLKKVA</sequence>
<name>A0A9D8KIP0_9DELT</name>
<dbReference type="EMBL" id="JAFGIX010000082">
    <property type="protein sequence ID" value="MBN1574559.1"/>
    <property type="molecule type" value="Genomic_DNA"/>
</dbReference>
<dbReference type="Proteomes" id="UP000809273">
    <property type="component" value="Unassembled WGS sequence"/>
</dbReference>
<proteinExistence type="predicted"/>